<feature type="compositionally biased region" description="Polar residues" evidence="1">
    <location>
        <begin position="322"/>
        <end position="334"/>
    </location>
</feature>
<proteinExistence type="predicted"/>
<feature type="compositionally biased region" description="Polar residues" evidence="1">
    <location>
        <begin position="274"/>
        <end position="309"/>
    </location>
</feature>
<protein>
    <submittedName>
        <fullName evidence="2">Uncharacterized protein</fullName>
    </submittedName>
</protein>
<reference evidence="2 3" key="1">
    <citation type="submission" date="2020-11" db="EMBL/GenBank/DDBJ databases">
        <authorList>
            <person name="Wallbank WR R."/>
            <person name="Pardo Diaz C."/>
            <person name="Kozak K."/>
            <person name="Martin S."/>
            <person name="Jiggins C."/>
            <person name="Moest M."/>
            <person name="Warren A I."/>
            <person name="Generalovic N T."/>
            <person name="Byers J.R.P. K."/>
            <person name="Montejo-Kovacevich G."/>
            <person name="Yen C E."/>
        </authorList>
    </citation>
    <scope>NUCLEOTIDE SEQUENCE [LARGE SCALE GENOMIC DNA]</scope>
</reference>
<name>A0A7R8UM52_HERIL</name>
<feature type="compositionally biased region" description="Basic and acidic residues" evidence="1">
    <location>
        <begin position="335"/>
        <end position="356"/>
    </location>
</feature>
<accession>A0A7R8UM52</accession>
<dbReference type="EMBL" id="LR899010">
    <property type="protein sequence ID" value="CAD7083228.1"/>
    <property type="molecule type" value="Genomic_DNA"/>
</dbReference>
<evidence type="ECO:0000313" key="3">
    <source>
        <dbReference type="Proteomes" id="UP000594454"/>
    </source>
</evidence>
<evidence type="ECO:0000313" key="2">
    <source>
        <dbReference type="EMBL" id="CAD7083228.1"/>
    </source>
</evidence>
<keyword evidence="3" id="KW-1185">Reference proteome</keyword>
<gene>
    <name evidence="2" type="ORF">HERILL_LOCUS6201</name>
</gene>
<evidence type="ECO:0000256" key="1">
    <source>
        <dbReference type="SAM" id="MobiDB-lite"/>
    </source>
</evidence>
<dbReference type="InParanoid" id="A0A7R8UM52"/>
<dbReference type="Proteomes" id="UP000594454">
    <property type="component" value="Chromosome 2"/>
</dbReference>
<organism evidence="2 3">
    <name type="scientific">Hermetia illucens</name>
    <name type="common">Black soldier fly</name>
    <dbReference type="NCBI Taxonomy" id="343691"/>
    <lineage>
        <taxon>Eukaryota</taxon>
        <taxon>Metazoa</taxon>
        <taxon>Ecdysozoa</taxon>
        <taxon>Arthropoda</taxon>
        <taxon>Hexapoda</taxon>
        <taxon>Insecta</taxon>
        <taxon>Pterygota</taxon>
        <taxon>Neoptera</taxon>
        <taxon>Endopterygota</taxon>
        <taxon>Diptera</taxon>
        <taxon>Brachycera</taxon>
        <taxon>Stratiomyomorpha</taxon>
        <taxon>Stratiomyidae</taxon>
        <taxon>Hermetiinae</taxon>
        <taxon>Hermetia</taxon>
    </lineage>
</organism>
<feature type="compositionally biased region" description="Polar residues" evidence="1">
    <location>
        <begin position="253"/>
        <end position="266"/>
    </location>
</feature>
<sequence length="572" mass="63176">MFASGRLPHAMGRANNSVPIPGAFYNHLHPTSMRYPHSMYRLTAPGGGVGYNVIGPPPPVPSSLSSASSVSSNSSVSPSSQSPASPNLHPTYERYGNYGNFPAYGYGHRDGEAAGNNFNYANLNHRLDINCYYGRPYDSYNRFAANFAYRNAPSDCEMLSNRPSHMNYSSLYGHPVYPELRPGPGPSPGPGHGRHHYYHYGRNGSYDTHPYNYMHLPHTLNRGTLPLEHPQVNGSSNSPYAIPAVSDIGAGSGTESSTYGSQSRRTSFCPGEIASTSSPLPTGTENRNDDSTNNTISHLRNLSSASGVQCSMRPVSPHRTSHQQQHATDGQSAFDTKEEKARKFKDRDRYPKRQAEGKTPSCSSPLGSPAPPSNRAETPFPVEFPGMSNNQTNYFTGSQTTCSQQSPYSNCSPYSWNEQYSPKSVRRRLPDAPASPSNFVNKNRVLECDFIPSKKSRKKITTEDSEYSPEMREEIKDITPLPGFQQAFGSTEIGRFSEIFLNTPERVDYFCESEPDTFSPQPWEAGDSLEGPHYNLHIGATVVQPDVYSENHSSTDSPIETNYFNEIQCSDY</sequence>
<feature type="region of interest" description="Disordered" evidence="1">
    <location>
        <begin position="62"/>
        <end position="91"/>
    </location>
</feature>
<feature type="compositionally biased region" description="Polar residues" evidence="1">
    <location>
        <begin position="387"/>
        <end position="409"/>
    </location>
</feature>
<dbReference type="OrthoDB" id="6247875at2759"/>
<feature type="compositionally biased region" description="Low complexity" evidence="1">
    <location>
        <begin position="62"/>
        <end position="88"/>
    </location>
</feature>
<dbReference type="AlphaFoldDB" id="A0A7R8UM52"/>
<feature type="region of interest" description="Disordered" evidence="1">
    <location>
        <begin position="227"/>
        <end position="409"/>
    </location>
</feature>